<comment type="caution">
    <text evidence="3">The sequence shown here is derived from an EMBL/GenBank/DDBJ whole genome shotgun (WGS) entry which is preliminary data.</text>
</comment>
<accession>A0ABV2L5Q2</accession>
<dbReference type="EMBL" id="JBEPMM010000007">
    <property type="protein sequence ID" value="MET3693161.1"/>
    <property type="molecule type" value="Genomic_DNA"/>
</dbReference>
<proteinExistence type="predicted"/>
<keyword evidence="4" id="KW-1185">Reference proteome</keyword>
<dbReference type="Gene3D" id="3.90.850.10">
    <property type="entry name" value="Fumarylacetoacetase-like, C-terminal domain"/>
    <property type="match status" value="1"/>
</dbReference>
<reference evidence="3 4" key="1">
    <citation type="submission" date="2024-06" db="EMBL/GenBank/DDBJ databases">
        <title>Genomic Encyclopedia of Type Strains, Phase IV (KMG-IV): sequencing the most valuable type-strain genomes for metagenomic binning, comparative biology and taxonomic classification.</title>
        <authorList>
            <person name="Goeker M."/>
        </authorList>
    </citation>
    <scope>NUCLEOTIDE SEQUENCE [LARGE SCALE GENOMIC DNA]</scope>
    <source>
        <strain evidence="3 4">DSM 21331</strain>
    </source>
</reference>
<feature type="domain" description="Fumarylacetoacetase-like C-terminal" evidence="2">
    <location>
        <begin position="1"/>
        <end position="62"/>
    </location>
</feature>
<evidence type="ECO:0000256" key="1">
    <source>
        <dbReference type="ARBA" id="ARBA00022723"/>
    </source>
</evidence>
<evidence type="ECO:0000259" key="2">
    <source>
        <dbReference type="Pfam" id="PF01557"/>
    </source>
</evidence>
<gene>
    <name evidence="3" type="ORF">ABID43_002708</name>
</gene>
<keyword evidence="1" id="KW-0479">Metal-binding</keyword>
<evidence type="ECO:0000313" key="3">
    <source>
        <dbReference type="EMBL" id="MET3693161.1"/>
    </source>
</evidence>
<name>A0ABV2L5Q2_9HYPH</name>
<sequence length="67" mass="7100">MYFKVASITAELSHGLTLVPGDIIAAGTPRSIGNPRKPPEYLKPGDVMETEIVGLGTLRNVIQAVPV</sequence>
<dbReference type="InterPro" id="IPR036663">
    <property type="entry name" value="Fumarylacetoacetase_C_sf"/>
</dbReference>
<dbReference type="Proteomes" id="UP001549145">
    <property type="component" value="Unassembled WGS sequence"/>
</dbReference>
<dbReference type="PANTHER" id="PTHR11820">
    <property type="entry name" value="ACYLPYRUVASE"/>
    <property type="match status" value="1"/>
</dbReference>
<dbReference type="InterPro" id="IPR011234">
    <property type="entry name" value="Fumarylacetoacetase-like_C"/>
</dbReference>
<evidence type="ECO:0000313" key="4">
    <source>
        <dbReference type="Proteomes" id="UP001549145"/>
    </source>
</evidence>
<dbReference type="Pfam" id="PF01557">
    <property type="entry name" value="FAA_hydrolase"/>
    <property type="match status" value="1"/>
</dbReference>
<dbReference type="PANTHER" id="PTHR11820:SF112">
    <property type="entry name" value="FUMARYLACETOACETATE HYDROLASE FAMILY PROTEIN (AFU_ORTHOLOGUE AFUA_1G02370)-RELATED"/>
    <property type="match status" value="1"/>
</dbReference>
<dbReference type="SUPFAM" id="SSF56529">
    <property type="entry name" value="FAH"/>
    <property type="match status" value="1"/>
</dbReference>
<protein>
    <submittedName>
        <fullName evidence="3">2-keto-4-pentenoate hydratase/2-oxohepta-3-ene-1,7-dioic acid hydratase in catechol pathway</fullName>
    </submittedName>
</protein>
<organism evidence="3 4">
    <name type="scientific">Methylobacterium goesingense</name>
    <dbReference type="NCBI Taxonomy" id="243690"/>
    <lineage>
        <taxon>Bacteria</taxon>
        <taxon>Pseudomonadati</taxon>
        <taxon>Pseudomonadota</taxon>
        <taxon>Alphaproteobacteria</taxon>
        <taxon>Hyphomicrobiales</taxon>
        <taxon>Methylobacteriaceae</taxon>
        <taxon>Methylobacterium</taxon>
    </lineage>
</organism>